<proteinExistence type="predicted"/>
<keyword evidence="2" id="KW-1185">Reference proteome</keyword>
<dbReference type="AlphaFoldDB" id="A0AAV5UKS0"/>
<evidence type="ECO:0000313" key="1">
    <source>
        <dbReference type="EMBL" id="GMT06540.1"/>
    </source>
</evidence>
<dbReference type="EMBL" id="BTSX01000006">
    <property type="protein sequence ID" value="GMT06540.1"/>
    <property type="molecule type" value="Genomic_DNA"/>
</dbReference>
<name>A0AAV5UKS0_9BILA</name>
<accession>A0AAV5UKS0</accession>
<evidence type="ECO:0000313" key="2">
    <source>
        <dbReference type="Proteomes" id="UP001432027"/>
    </source>
</evidence>
<organism evidence="1 2">
    <name type="scientific">Pristionchus entomophagus</name>
    <dbReference type="NCBI Taxonomy" id="358040"/>
    <lineage>
        <taxon>Eukaryota</taxon>
        <taxon>Metazoa</taxon>
        <taxon>Ecdysozoa</taxon>
        <taxon>Nematoda</taxon>
        <taxon>Chromadorea</taxon>
        <taxon>Rhabditida</taxon>
        <taxon>Rhabditina</taxon>
        <taxon>Diplogasteromorpha</taxon>
        <taxon>Diplogasteroidea</taxon>
        <taxon>Neodiplogasteridae</taxon>
        <taxon>Pristionchus</taxon>
    </lineage>
</organism>
<comment type="caution">
    <text evidence="1">The sequence shown here is derived from an EMBL/GenBank/DDBJ whole genome shotgun (WGS) entry which is preliminary data.</text>
</comment>
<dbReference type="Proteomes" id="UP001432027">
    <property type="component" value="Unassembled WGS sequence"/>
</dbReference>
<gene>
    <name evidence="1" type="ORF">PENTCL1PPCAC_28714</name>
</gene>
<feature type="non-terminal residue" evidence="1">
    <location>
        <position position="1"/>
    </location>
</feature>
<protein>
    <submittedName>
        <fullName evidence="1">Uncharacterized protein</fullName>
    </submittedName>
</protein>
<sequence length="84" mass="9594">FIAYHRFLDTHTVVPFRSTPLLNGPKNIMQSNDGTRWQYDKGEFEKLHRIGEGSLESGMLLGVKPAALKYMYNDGDVDLVSFMK</sequence>
<reference evidence="1" key="1">
    <citation type="submission" date="2023-10" db="EMBL/GenBank/DDBJ databases">
        <title>Genome assembly of Pristionchus species.</title>
        <authorList>
            <person name="Yoshida K."/>
            <person name="Sommer R.J."/>
        </authorList>
    </citation>
    <scope>NUCLEOTIDE SEQUENCE</scope>
    <source>
        <strain evidence="1">RS0144</strain>
    </source>
</reference>